<evidence type="ECO:0000313" key="3">
    <source>
        <dbReference type="EMBL" id="MBC6469060.1"/>
    </source>
</evidence>
<feature type="region of interest" description="Disordered" evidence="1">
    <location>
        <begin position="108"/>
        <end position="146"/>
    </location>
</feature>
<comment type="caution">
    <text evidence="3">The sequence shown here is derived from an EMBL/GenBank/DDBJ whole genome shotgun (WGS) entry which is preliminary data.</text>
</comment>
<dbReference type="RefSeq" id="WP_187246102.1">
    <property type="nucleotide sequence ID" value="NZ_BAAAOK010000037.1"/>
</dbReference>
<name>A0ABR7LX87_9ACTN</name>
<dbReference type="Pfam" id="PF24722">
    <property type="entry name" value="DUF7674"/>
    <property type="match status" value="1"/>
</dbReference>
<sequence>MPASLTYERIADQLVAEIPEFDEHLEMHLFNNGELLQHVLFWDLTNCVLDAHRRGHGELVDRCLEFLPRALASSDRDLRALIVTSFVENVGPWDPAVRDFISSRPEPLRAQAAKNSGDGPIERHREPTSSFGRGDTDRAPQAHATQSVLLCDSVEVRAYDPAGVRYGRP</sequence>
<evidence type="ECO:0000313" key="4">
    <source>
        <dbReference type="Proteomes" id="UP000805614"/>
    </source>
</evidence>
<reference evidence="3 4" key="1">
    <citation type="submission" date="2020-06" db="EMBL/GenBank/DDBJ databases">
        <title>Actinomadura xiongansis sp. nov., isolated from soil of Baiyangdian.</title>
        <authorList>
            <person name="Zhang X."/>
        </authorList>
    </citation>
    <scope>NUCLEOTIDE SEQUENCE [LARGE SCALE GENOMIC DNA]</scope>
    <source>
        <strain evidence="3 4">HBUM206468</strain>
    </source>
</reference>
<evidence type="ECO:0000256" key="1">
    <source>
        <dbReference type="SAM" id="MobiDB-lite"/>
    </source>
</evidence>
<gene>
    <name evidence="3" type="ORF">HKK74_26705</name>
</gene>
<feature type="domain" description="DUF7674" evidence="2">
    <location>
        <begin position="12"/>
        <end position="96"/>
    </location>
</feature>
<dbReference type="EMBL" id="JABVEC010000023">
    <property type="protein sequence ID" value="MBC6469060.1"/>
    <property type="molecule type" value="Genomic_DNA"/>
</dbReference>
<dbReference type="Proteomes" id="UP000805614">
    <property type="component" value="Unassembled WGS sequence"/>
</dbReference>
<dbReference type="InterPro" id="IPR056091">
    <property type="entry name" value="DUF7674"/>
</dbReference>
<accession>A0ABR7LX87</accession>
<keyword evidence="4" id="KW-1185">Reference proteome</keyword>
<protein>
    <recommendedName>
        <fullName evidence="2">DUF7674 domain-containing protein</fullName>
    </recommendedName>
</protein>
<organism evidence="3 4">
    <name type="scientific">Actinomadura alba</name>
    <dbReference type="NCBI Taxonomy" id="406431"/>
    <lineage>
        <taxon>Bacteria</taxon>
        <taxon>Bacillati</taxon>
        <taxon>Actinomycetota</taxon>
        <taxon>Actinomycetes</taxon>
        <taxon>Streptosporangiales</taxon>
        <taxon>Thermomonosporaceae</taxon>
        <taxon>Actinomadura</taxon>
    </lineage>
</organism>
<proteinExistence type="predicted"/>
<evidence type="ECO:0000259" key="2">
    <source>
        <dbReference type="Pfam" id="PF24722"/>
    </source>
</evidence>